<reference evidence="9" key="1">
    <citation type="journal article" date="2006" name="Nature">
        <title>Deciphering the evolution and metabolism of an anammox bacterium from a community genome.</title>
        <authorList>
            <person name="Strous M."/>
            <person name="Pelletier E."/>
            <person name="Mangenot S."/>
            <person name="Rattei T."/>
            <person name="Lehner A."/>
            <person name="Taylor M.W."/>
            <person name="Horn M."/>
            <person name="Daims H."/>
            <person name="Bartol-Mavel D."/>
            <person name="Wincker P."/>
            <person name="Barbe V."/>
            <person name="Fonknechten N."/>
            <person name="Vallenet D."/>
            <person name="Segurens B."/>
            <person name="Schenowitz-Truong C."/>
            <person name="Medigue C."/>
            <person name="Collingro A."/>
            <person name="Snel B."/>
            <person name="Dutilh B.E."/>
            <person name="OpDenCamp H.J.M."/>
            <person name="vanDerDrift C."/>
            <person name="Cirpus I."/>
            <person name="vanDePas-Schoonen K.T."/>
            <person name="Harhangi H.R."/>
            <person name="vanNiftrik L."/>
            <person name="Schmid M."/>
            <person name="Keltjens J."/>
            <person name="vanDeVossenberg J."/>
            <person name="Kartal B."/>
            <person name="Meier H."/>
            <person name="Frishman D."/>
            <person name="Huynen M.A."/>
            <person name="Mewes H."/>
            <person name="Weissenbach J."/>
            <person name="Jetten M.S.M."/>
            <person name="Wagner M."/>
            <person name="LePaslier D."/>
        </authorList>
    </citation>
    <scope>NUCLEOTIDE SEQUENCE</scope>
</reference>
<sequence length="344" mass="38580">MGGIRNMIKTLHPAYFVFIMSTGIISIASNMLGITPVAQGLFYLNIVAYAVILTIQILRIIMYWSLLYSDISNPKLGLVYFAIVAGTNVLGAQFVTVVNCQCVAKSLWFFGIFLWVVLTLSTFTLLFLKNEQQIERTIHGGWLVSVVGTQSVAVLGALLSPCFAETSNFILFSSMVWWMIGCFLYVVIITLITYRLIFFKIAPEVLVPPYWINTGAVAITTLAGATISLSIPKIEDPFLDIDGFIKGFSVFFWSFGTWWIPLLVIIGIWKYVYHMTPYKYNPLYWGLAFPLGTYTAGTLKLAEALGIGYISNISKVFIYIAYIAWLIVFVTMIRSFLKPALAKQ</sequence>
<feature type="transmembrane region" description="Helical" evidence="8">
    <location>
        <begin position="40"/>
        <end position="64"/>
    </location>
</feature>
<dbReference type="CDD" id="cd09319">
    <property type="entry name" value="TDT_like_1"/>
    <property type="match status" value="1"/>
</dbReference>
<evidence type="ECO:0000256" key="5">
    <source>
        <dbReference type="ARBA" id="ARBA00022692"/>
    </source>
</evidence>
<evidence type="ECO:0000256" key="8">
    <source>
        <dbReference type="SAM" id="Phobius"/>
    </source>
</evidence>
<feature type="transmembrane region" description="Helical" evidence="8">
    <location>
        <begin position="140"/>
        <end position="164"/>
    </location>
</feature>
<keyword evidence="4" id="KW-1003">Cell membrane</keyword>
<feature type="transmembrane region" description="Helical" evidence="8">
    <location>
        <begin position="284"/>
        <end position="310"/>
    </location>
</feature>
<dbReference type="GO" id="GO:0000319">
    <property type="term" value="F:sulfite transmembrane transporter activity"/>
    <property type="evidence" value="ECO:0007669"/>
    <property type="project" value="TreeGrafter"/>
</dbReference>
<protein>
    <recommendedName>
        <fullName evidence="10">C4-dicarboxylate transporter/malic acid transport protein</fullName>
    </recommendedName>
</protein>
<evidence type="ECO:0000256" key="6">
    <source>
        <dbReference type="ARBA" id="ARBA00022989"/>
    </source>
</evidence>
<feature type="transmembrane region" description="Helical" evidence="8">
    <location>
        <begin position="251"/>
        <end position="272"/>
    </location>
</feature>
<keyword evidence="5 8" id="KW-0812">Transmembrane</keyword>
<dbReference type="EMBL" id="CT573071">
    <property type="protein sequence ID" value="CAJ74220.1"/>
    <property type="molecule type" value="Genomic_DNA"/>
</dbReference>
<keyword evidence="3" id="KW-0813">Transport</keyword>
<dbReference type="InterPro" id="IPR004695">
    <property type="entry name" value="SLAC1/Mae1/Ssu1/TehA"/>
</dbReference>
<evidence type="ECO:0000313" key="9">
    <source>
        <dbReference type="EMBL" id="CAJ74220.1"/>
    </source>
</evidence>
<evidence type="ECO:0000256" key="2">
    <source>
        <dbReference type="ARBA" id="ARBA00008566"/>
    </source>
</evidence>
<evidence type="ECO:0000256" key="7">
    <source>
        <dbReference type="ARBA" id="ARBA00023136"/>
    </source>
</evidence>
<proteinExistence type="inferred from homology"/>
<dbReference type="Pfam" id="PF03595">
    <property type="entry name" value="SLAC1"/>
    <property type="match status" value="1"/>
</dbReference>
<feature type="transmembrane region" description="Helical" evidence="8">
    <location>
        <begin position="176"/>
        <end position="198"/>
    </location>
</feature>
<accession>Q1Q2I7</accession>
<evidence type="ECO:0000256" key="3">
    <source>
        <dbReference type="ARBA" id="ARBA00022448"/>
    </source>
</evidence>
<comment type="similarity">
    <text evidence="2">Belongs to the tellurite-resistance/dicarboxylate transporter (TDT) family.</text>
</comment>
<feature type="transmembrane region" description="Helical" evidence="8">
    <location>
        <begin position="316"/>
        <end position="337"/>
    </location>
</feature>
<organism evidence="9">
    <name type="scientific">Kuenenia stuttgartiensis</name>
    <dbReference type="NCBI Taxonomy" id="174633"/>
    <lineage>
        <taxon>Bacteria</taxon>
        <taxon>Pseudomonadati</taxon>
        <taxon>Planctomycetota</taxon>
        <taxon>Candidatus Brocadiia</taxon>
        <taxon>Candidatus Brocadiales</taxon>
        <taxon>Candidatus Brocadiaceae</taxon>
        <taxon>Candidatus Kuenenia</taxon>
    </lineage>
</organism>
<gene>
    <name evidence="9" type="ORF">kuste3458</name>
</gene>
<comment type="subcellular location">
    <subcellularLocation>
        <location evidence="1">Cell membrane</location>
        <topology evidence="1">Multi-pass membrane protein</topology>
    </subcellularLocation>
</comment>
<keyword evidence="7 8" id="KW-0472">Membrane</keyword>
<feature type="transmembrane region" description="Helical" evidence="8">
    <location>
        <begin position="76"/>
        <end position="95"/>
    </location>
</feature>
<evidence type="ECO:0000256" key="4">
    <source>
        <dbReference type="ARBA" id="ARBA00022475"/>
    </source>
</evidence>
<feature type="transmembrane region" description="Helical" evidence="8">
    <location>
        <begin position="210"/>
        <end position="231"/>
    </location>
</feature>
<evidence type="ECO:0008006" key="10">
    <source>
        <dbReference type="Google" id="ProtNLM"/>
    </source>
</evidence>
<feature type="transmembrane region" description="Helical" evidence="8">
    <location>
        <begin position="12"/>
        <end position="34"/>
    </location>
</feature>
<dbReference type="PANTHER" id="PTHR31686">
    <property type="match status" value="1"/>
</dbReference>
<dbReference type="PANTHER" id="PTHR31686:SF1">
    <property type="entry name" value="SULFITE EFFLUX PUMP SSU1"/>
    <property type="match status" value="1"/>
</dbReference>
<reference evidence="9" key="2">
    <citation type="submission" date="2006-01" db="EMBL/GenBank/DDBJ databases">
        <authorList>
            <person name="Genoscope"/>
        </authorList>
    </citation>
    <scope>NUCLEOTIDE SEQUENCE</scope>
</reference>
<keyword evidence="6 8" id="KW-1133">Transmembrane helix</keyword>
<feature type="transmembrane region" description="Helical" evidence="8">
    <location>
        <begin position="107"/>
        <end position="128"/>
    </location>
</feature>
<dbReference type="InterPro" id="IPR051629">
    <property type="entry name" value="Sulfite_efflux_TDT"/>
</dbReference>
<dbReference type="InterPro" id="IPR038665">
    <property type="entry name" value="Voltage-dep_anion_channel_sf"/>
</dbReference>
<dbReference type="AlphaFoldDB" id="Q1Q2I7"/>
<evidence type="ECO:0000256" key="1">
    <source>
        <dbReference type="ARBA" id="ARBA00004651"/>
    </source>
</evidence>
<name>Q1Q2I7_KUEST</name>
<dbReference type="GO" id="GO:0005886">
    <property type="term" value="C:plasma membrane"/>
    <property type="evidence" value="ECO:0007669"/>
    <property type="project" value="UniProtKB-SubCell"/>
</dbReference>
<dbReference type="Gene3D" id="1.50.10.150">
    <property type="entry name" value="Voltage-dependent anion channel"/>
    <property type="match status" value="1"/>
</dbReference>